<comment type="caution">
    <text evidence="1">The sequence shown here is derived from an EMBL/GenBank/DDBJ whole genome shotgun (WGS) entry which is preliminary data.</text>
</comment>
<proteinExistence type="predicted"/>
<dbReference type="EMBL" id="JARPUR010000002">
    <property type="protein sequence ID" value="KAK4881076.1"/>
    <property type="molecule type" value="Genomic_DNA"/>
</dbReference>
<dbReference type="AlphaFoldDB" id="A0AAN7PIB1"/>
<sequence>MLVLVDIIPELVIRARFVFKIEINLTPIEDCSINATFTKFDRIFLRAEYVKIDCNNLQRWKLSGILKKQI</sequence>
<accession>A0AAN7PIB1</accession>
<reference evidence="2" key="1">
    <citation type="submission" date="2023-01" db="EMBL/GenBank/DDBJ databases">
        <title>Key to firefly adult light organ development and bioluminescence: homeobox transcription factors regulate luciferase expression and transportation to peroxisome.</title>
        <authorList>
            <person name="Fu X."/>
        </authorList>
    </citation>
    <scope>NUCLEOTIDE SEQUENCE [LARGE SCALE GENOMIC DNA]</scope>
</reference>
<gene>
    <name evidence="1" type="ORF">RN001_004395</name>
</gene>
<name>A0AAN7PIB1_9COLE</name>
<evidence type="ECO:0000313" key="1">
    <source>
        <dbReference type="EMBL" id="KAK4881076.1"/>
    </source>
</evidence>
<protein>
    <submittedName>
        <fullName evidence="1">Uncharacterized protein</fullName>
    </submittedName>
</protein>
<organism evidence="1 2">
    <name type="scientific">Aquatica leii</name>
    <dbReference type="NCBI Taxonomy" id="1421715"/>
    <lineage>
        <taxon>Eukaryota</taxon>
        <taxon>Metazoa</taxon>
        <taxon>Ecdysozoa</taxon>
        <taxon>Arthropoda</taxon>
        <taxon>Hexapoda</taxon>
        <taxon>Insecta</taxon>
        <taxon>Pterygota</taxon>
        <taxon>Neoptera</taxon>
        <taxon>Endopterygota</taxon>
        <taxon>Coleoptera</taxon>
        <taxon>Polyphaga</taxon>
        <taxon>Elateriformia</taxon>
        <taxon>Elateroidea</taxon>
        <taxon>Lampyridae</taxon>
        <taxon>Luciolinae</taxon>
        <taxon>Aquatica</taxon>
    </lineage>
</organism>
<evidence type="ECO:0000313" key="2">
    <source>
        <dbReference type="Proteomes" id="UP001353858"/>
    </source>
</evidence>
<keyword evidence="2" id="KW-1185">Reference proteome</keyword>
<dbReference type="Proteomes" id="UP001353858">
    <property type="component" value="Unassembled WGS sequence"/>
</dbReference>